<dbReference type="InterPro" id="IPR036390">
    <property type="entry name" value="WH_DNA-bd_sf"/>
</dbReference>
<dbReference type="RefSeq" id="WP_152157970.1">
    <property type="nucleotide sequence ID" value="NZ_WEHX01000017.1"/>
</dbReference>
<dbReference type="InterPro" id="IPR000847">
    <property type="entry name" value="LysR_HTH_N"/>
</dbReference>
<evidence type="ECO:0000313" key="6">
    <source>
        <dbReference type="EMBL" id="KAB7661644.1"/>
    </source>
</evidence>
<keyword evidence="2" id="KW-0805">Transcription regulation</keyword>
<keyword evidence="4" id="KW-0804">Transcription</keyword>
<evidence type="ECO:0000256" key="2">
    <source>
        <dbReference type="ARBA" id="ARBA00023015"/>
    </source>
</evidence>
<dbReference type="OrthoDB" id="8928056at2"/>
<evidence type="ECO:0000256" key="4">
    <source>
        <dbReference type="ARBA" id="ARBA00023163"/>
    </source>
</evidence>
<dbReference type="InterPro" id="IPR036388">
    <property type="entry name" value="WH-like_DNA-bd_sf"/>
</dbReference>
<evidence type="ECO:0000313" key="7">
    <source>
        <dbReference type="Proteomes" id="UP000430564"/>
    </source>
</evidence>
<dbReference type="GO" id="GO:0003700">
    <property type="term" value="F:DNA-binding transcription factor activity"/>
    <property type="evidence" value="ECO:0007669"/>
    <property type="project" value="InterPro"/>
</dbReference>
<evidence type="ECO:0000256" key="3">
    <source>
        <dbReference type="ARBA" id="ARBA00023125"/>
    </source>
</evidence>
<dbReference type="SUPFAM" id="SSF46785">
    <property type="entry name" value="Winged helix' DNA-binding domain"/>
    <property type="match status" value="1"/>
</dbReference>
<keyword evidence="3" id="KW-0238">DNA-binding</keyword>
<accession>A0A6I1ERH0</accession>
<organism evidence="6 7">
    <name type="scientific">Sutterella seckii</name>
    <dbReference type="NCBI Taxonomy" id="1944635"/>
    <lineage>
        <taxon>Bacteria</taxon>
        <taxon>Pseudomonadati</taxon>
        <taxon>Pseudomonadota</taxon>
        <taxon>Betaproteobacteria</taxon>
        <taxon>Burkholderiales</taxon>
        <taxon>Sutterellaceae</taxon>
        <taxon>Sutterella</taxon>
    </lineage>
</organism>
<dbReference type="EMBL" id="WEHX01000017">
    <property type="protein sequence ID" value="KAB7661644.1"/>
    <property type="molecule type" value="Genomic_DNA"/>
</dbReference>
<dbReference type="PANTHER" id="PTHR30537:SF21">
    <property type="entry name" value="HTH-TYPE TRANSCRIPTIONAL REGULATOR SINR-RELATED"/>
    <property type="match status" value="1"/>
</dbReference>
<dbReference type="PANTHER" id="PTHR30537">
    <property type="entry name" value="HTH-TYPE TRANSCRIPTIONAL REGULATOR"/>
    <property type="match status" value="1"/>
</dbReference>
<dbReference type="PROSITE" id="PS50931">
    <property type="entry name" value="HTH_LYSR"/>
    <property type="match status" value="1"/>
</dbReference>
<protein>
    <submittedName>
        <fullName evidence="6">LysR family transcriptional regulator</fullName>
    </submittedName>
</protein>
<dbReference type="Pfam" id="PF03466">
    <property type="entry name" value="LysR_substrate"/>
    <property type="match status" value="1"/>
</dbReference>
<dbReference type="InterPro" id="IPR005119">
    <property type="entry name" value="LysR_subst-bd"/>
</dbReference>
<dbReference type="Pfam" id="PF00126">
    <property type="entry name" value="HTH_1"/>
    <property type="match status" value="1"/>
</dbReference>
<evidence type="ECO:0000259" key="5">
    <source>
        <dbReference type="PROSITE" id="PS50931"/>
    </source>
</evidence>
<dbReference type="Gene3D" id="1.10.10.10">
    <property type="entry name" value="Winged helix-like DNA-binding domain superfamily/Winged helix DNA-binding domain"/>
    <property type="match status" value="1"/>
</dbReference>
<comment type="similarity">
    <text evidence="1">Belongs to the LysR transcriptional regulatory family.</text>
</comment>
<dbReference type="GO" id="GO:0043565">
    <property type="term" value="F:sequence-specific DNA binding"/>
    <property type="evidence" value="ECO:0007669"/>
    <property type="project" value="TreeGrafter"/>
</dbReference>
<sequence length="327" mass="36194">MTSENLTGTLREKAVFVKAVELGSLVKTARALGMEDSAAAKAINTLEAREKRKLLIRDPKGSRPTAEGWKAFNLWRGPIAELLGAMKGDDDASPWRTWQLNLAFPSTSGAAVLTPLVAEFALEHPEYDISIELTHGSFHPLWNGVDLRIVHGVYTLEPCRQAQIASLKRIVTANPKLLPRLFSGKEIEPEELLNEMLVGDRDMVQSGVMRLIRNSDGFEKRLRVEPRLKVRNHLAAMMTALANPVVAVAVPELLAKRWIDAGDLAPVLPGWRCRPLPLRAIIPQDRPVHPAIPGLLEHIVGRLRESGEAEDAAIPKSFAAFFEEEEK</sequence>
<gene>
    <name evidence="6" type="ORF">GBM95_04375</name>
</gene>
<feature type="domain" description="HTH lysR-type" evidence="5">
    <location>
        <begin position="15"/>
        <end position="65"/>
    </location>
</feature>
<dbReference type="SUPFAM" id="SSF53850">
    <property type="entry name" value="Periplasmic binding protein-like II"/>
    <property type="match status" value="1"/>
</dbReference>
<proteinExistence type="inferred from homology"/>
<evidence type="ECO:0000256" key="1">
    <source>
        <dbReference type="ARBA" id="ARBA00009437"/>
    </source>
</evidence>
<comment type="caution">
    <text evidence="6">The sequence shown here is derived from an EMBL/GenBank/DDBJ whole genome shotgun (WGS) entry which is preliminary data.</text>
</comment>
<dbReference type="Gene3D" id="3.40.190.290">
    <property type="match status" value="1"/>
</dbReference>
<dbReference type="GO" id="GO:0006351">
    <property type="term" value="P:DNA-templated transcription"/>
    <property type="evidence" value="ECO:0007669"/>
    <property type="project" value="TreeGrafter"/>
</dbReference>
<dbReference type="Proteomes" id="UP000430564">
    <property type="component" value="Unassembled WGS sequence"/>
</dbReference>
<name>A0A6I1ERH0_9BURK</name>
<dbReference type="AlphaFoldDB" id="A0A6I1ERH0"/>
<reference evidence="6 7" key="1">
    <citation type="submission" date="2019-10" db="EMBL/GenBank/DDBJ databases">
        <title>Genome diversity of Sutterella seckii.</title>
        <authorList>
            <person name="Chaplin A.V."/>
            <person name="Sokolova S.R."/>
            <person name="Mosin K.A."/>
            <person name="Ivanova E.L."/>
            <person name="Kochetkova T.O."/>
            <person name="Goltsov A.Y."/>
            <person name="Trofimov D.Y."/>
            <person name="Efimov B.A."/>
        </authorList>
    </citation>
    <scope>NUCLEOTIDE SEQUENCE [LARGE SCALE GENOMIC DNA]</scope>
    <source>
        <strain evidence="6 7">ASD393</strain>
    </source>
</reference>
<dbReference type="InterPro" id="IPR058163">
    <property type="entry name" value="LysR-type_TF_proteobact-type"/>
</dbReference>